<evidence type="ECO:0000259" key="3">
    <source>
        <dbReference type="Pfam" id="PF02525"/>
    </source>
</evidence>
<name>A0ABQ1H2X5_9SPHN</name>
<dbReference type="Pfam" id="PF02525">
    <property type="entry name" value="Flavodoxin_2"/>
    <property type="match status" value="1"/>
</dbReference>
<feature type="domain" description="Flavodoxin-like fold" evidence="3">
    <location>
        <begin position="14"/>
        <end position="186"/>
    </location>
</feature>
<organism evidence="4 5">
    <name type="scientific">Sphingomonas psychrolutea</name>
    <dbReference type="NCBI Taxonomy" id="1259676"/>
    <lineage>
        <taxon>Bacteria</taxon>
        <taxon>Pseudomonadati</taxon>
        <taxon>Pseudomonadota</taxon>
        <taxon>Alphaproteobacteria</taxon>
        <taxon>Sphingomonadales</taxon>
        <taxon>Sphingomonadaceae</taxon>
        <taxon>Sphingomonas</taxon>
    </lineage>
</organism>
<dbReference type="RefSeq" id="WP_188448325.1">
    <property type="nucleotide sequence ID" value="NZ_BMDW01000017.1"/>
</dbReference>
<reference evidence="5" key="1">
    <citation type="journal article" date="2019" name="Int. J. Syst. Evol. Microbiol.">
        <title>The Global Catalogue of Microorganisms (GCM) 10K type strain sequencing project: providing services to taxonomists for standard genome sequencing and annotation.</title>
        <authorList>
            <consortium name="The Broad Institute Genomics Platform"/>
            <consortium name="The Broad Institute Genome Sequencing Center for Infectious Disease"/>
            <person name="Wu L."/>
            <person name="Ma J."/>
        </authorList>
    </citation>
    <scope>NUCLEOTIDE SEQUENCE [LARGE SCALE GENOMIC DNA]</scope>
    <source>
        <strain evidence="5">CGMCC 1.10106</strain>
    </source>
</reference>
<dbReference type="InterPro" id="IPR003680">
    <property type="entry name" value="Flavodoxin_fold"/>
</dbReference>
<proteinExistence type="inferred from homology"/>
<keyword evidence="5" id="KW-1185">Reference proteome</keyword>
<dbReference type="InterPro" id="IPR029039">
    <property type="entry name" value="Flavoprotein-like_sf"/>
</dbReference>
<dbReference type="Proteomes" id="UP000618591">
    <property type="component" value="Unassembled WGS sequence"/>
</dbReference>
<dbReference type="PANTHER" id="PTHR10204">
    <property type="entry name" value="NAD P H OXIDOREDUCTASE-RELATED"/>
    <property type="match status" value="1"/>
</dbReference>
<sequence>MTEISAAASPPIRHIVVLGHPDPQSFNHEVVERYCNTVREIGHECVVRDLYALDFDPRLRSDRRPGHATGMSADVAREIGLLRDADVLIFVYPIWFGMPPAIIKGYVDRVLGVALTPSDIRDENPDSVLAGKWFGTFSSSATTRIWLDEHGQMESIRQAFDRYLMGIFGLRDAGHVHFGAIVEGMNARFVRESLYEVEEQARKMCSAAAAARHAVKAKEAVAALAAT</sequence>
<dbReference type="InterPro" id="IPR051545">
    <property type="entry name" value="NAD(P)H_dehydrogenase_qn"/>
</dbReference>
<dbReference type="Gene3D" id="3.40.50.360">
    <property type="match status" value="1"/>
</dbReference>
<comment type="similarity">
    <text evidence="1">Belongs to the NAD(P)H dehydrogenase (quinone) family.</text>
</comment>
<accession>A0ABQ1H2X5</accession>
<protein>
    <recommendedName>
        <fullName evidence="3">Flavodoxin-like fold domain-containing protein</fullName>
    </recommendedName>
</protein>
<dbReference type="EMBL" id="BMDW01000017">
    <property type="protein sequence ID" value="GGA55068.1"/>
    <property type="molecule type" value="Genomic_DNA"/>
</dbReference>
<evidence type="ECO:0000256" key="2">
    <source>
        <dbReference type="ARBA" id="ARBA00023002"/>
    </source>
</evidence>
<gene>
    <name evidence="4" type="ORF">GCM10011395_26860</name>
</gene>
<comment type="caution">
    <text evidence="4">The sequence shown here is derived from an EMBL/GenBank/DDBJ whole genome shotgun (WGS) entry which is preliminary data.</text>
</comment>
<dbReference type="SUPFAM" id="SSF52218">
    <property type="entry name" value="Flavoproteins"/>
    <property type="match status" value="1"/>
</dbReference>
<dbReference type="PANTHER" id="PTHR10204:SF34">
    <property type="entry name" value="NAD(P)H DEHYDROGENASE [QUINONE] 1 ISOFORM 1"/>
    <property type="match status" value="1"/>
</dbReference>
<evidence type="ECO:0000256" key="1">
    <source>
        <dbReference type="ARBA" id="ARBA00006252"/>
    </source>
</evidence>
<evidence type="ECO:0000313" key="4">
    <source>
        <dbReference type="EMBL" id="GGA55068.1"/>
    </source>
</evidence>
<evidence type="ECO:0000313" key="5">
    <source>
        <dbReference type="Proteomes" id="UP000618591"/>
    </source>
</evidence>
<keyword evidence="2" id="KW-0560">Oxidoreductase</keyword>